<dbReference type="RefSeq" id="WP_168973900.1">
    <property type="nucleotide sequence ID" value="NZ_JABAGJ010000009.1"/>
</dbReference>
<proteinExistence type="predicted"/>
<dbReference type="Pfam" id="PF13460">
    <property type="entry name" value="NAD_binding_10"/>
    <property type="match status" value="1"/>
</dbReference>
<dbReference type="PANTHER" id="PTHR43355">
    <property type="entry name" value="FLAVIN REDUCTASE (NADPH)"/>
    <property type="match status" value="1"/>
</dbReference>
<reference evidence="2 3" key="1">
    <citation type="submission" date="2020-04" db="EMBL/GenBank/DDBJ databases">
        <authorList>
            <person name="Hitch T.C.A."/>
            <person name="Wylensek D."/>
            <person name="Clavel T."/>
        </authorList>
    </citation>
    <scope>NUCLEOTIDE SEQUENCE [LARGE SCALE GENOMIC DNA]</scope>
    <source>
        <strain evidence="2 3">WCA-130-P53-4B</strain>
    </source>
</reference>
<comment type="caution">
    <text evidence="2">The sequence shown here is derived from an EMBL/GenBank/DDBJ whole genome shotgun (WGS) entry which is preliminary data.</text>
</comment>
<protein>
    <submittedName>
        <fullName evidence="2">NAD(P)-dependent oxidoreductase</fullName>
    </submittedName>
</protein>
<gene>
    <name evidence="2" type="ORF">HF843_07105</name>
</gene>
<evidence type="ECO:0000313" key="2">
    <source>
        <dbReference type="EMBL" id="NMF02932.1"/>
    </source>
</evidence>
<dbReference type="AlphaFoldDB" id="A0A848D6A0"/>
<dbReference type="GO" id="GO:0016646">
    <property type="term" value="F:oxidoreductase activity, acting on the CH-NH group of donors, NAD or NADP as acceptor"/>
    <property type="evidence" value="ECO:0007669"/>
    <property type="project" value="TreeGrafter"/>
</dbReference>
<dbReference type="CDD" id="cd05244">
    <property type="entry name" value="BVR-B_like_SDR_a"/>
    <property type="match status" value="1"/>
</dbReference>
<dbReference type="PANTHER" id="PTHR43355:SF2">
    <property type="entry name" value="FLAVIN REDUCTASE (NADPH)"/>
    <property type="match status" value="1"/>
</dbReference>
<evidence type="ECO:0000313" key="3">
    <source>
        <dbReference type="Proteomes" id="UP000583419"/>
    </source>
</evidence>
<organism evidence="2 3">
    <name type="scientific">Bifidobacterium boum</name>
    <dbReference type="NCBI Taxonomy" id="78343"/>
    <lineage>
        <taxon>Bacteria</taxon>
        <taxon>Bacillati</taxon>
        <taxon>Actinomycetota</taxon>
        <taxon>Actinomycetes</taxon>
        <taxon>Bifidobacteriales</taxon>
        <taxon>Bifidobacteriaceae</taxon>
        <taxon>Bifidobacterium</taxon>
    </lineage>
</organism>
<dbReference type="Proteomes" id="UP000583419">
    <property type="component" value="Unassembled WGS sequence"/>
</dbReference>
<dbReference type="InterPro" id="IPR036291">
    <property type="entry name" value="NAD(P)-bd_dom_sf"/>
</dbReference>
<dbReference type="EMBL" id="JABAGJ010000009">
    <property type="protein sequence ID" value="NMF02932.1"/>
    <property type="molecule type" value="Genomic_DNA"/>
</dbReference>
<dbReference type="InterPro" id="IPR016040">
    <property type="entry name" value="NAD(P)-bd_dom"/>
</dbReference>
<name>A0A848D6A0_9BIFI</name>
<dbReference type="InterPro" id="IPR051606">
    <property type="entry name" value="Polyketide_Oxido-like"/>
</dbReference>
<evidence type="ECO:0000259" key="1">
    <source>
        <dbReference type="Pfam" id="PF13460"/>
    </source>
</evidence>
<feature type="domain" description="NAD(P)-binding" evidence="1">
    <location>
        <begin position="9"/>
        <end position="193"/>
    </location>
</feature>
<dbReference type="Gene3D" id="3.40.50.720">
    <property type="entry name" value="NAD(P)-binding Rossmann-like Domain"/>
    <property type="match status" value="1"/>
</dbReference>
<accession>A0A848D6A0</accession>
<dbReference type="SUPFAM" id="SSF51735">
    <property type="entry name" value="NAD(P)-binding Rossmann-fold domains"/>
    <property type="match status" value="1"/>
</dbReference>
<sequence length="210" mass="22542">MTSIAVVAANGKAGKLIVKEAVDRGFDVTAVVRGENKTVAQHAIVKDLFDLTADDLKGFDAVVDAFGAWTPDTLPQHSTSLKHLADILSGTQTRLIVVGGAGSLYVDPQHTTQLVDTPDFPDDFKPLASAMAKSLAELRERKDVRWTYISPAADFQADGERTGKYQLSGEELKTNAKGESIISYADYAIAIVDEIATGNHIGERISVVRA</sequence>